<reference evidence="2 3" key="1">
    <citation type="submission" date="2020-02" db="EMBL/GenBank/DDBJ databases">
        <title>Full genome sequence of Nocardioides sp. R-3366.</title>
        <authorList>
            <person name="Im W.-T."/>
        </authorList>
    </citation>
    <scope>NUCLEOTIDE SEQUENCE [LARGE SCALE GENOMIC DNA]</scope>
    <source>
        <strain evidence="2 3">R-3366</strain>
    </source>
</reference>
<evidence type="ECO:0000256" key="1">
    <source>
        <dbReference type="SAM" id="SignalP"/>
    </source>
</evidence>
<dbReference type="Proteomes" id="UP000502996">
    <property type="component" value="Chromosome"/>
</dbReference>
<feature type="chain" id="PRO_5026087273" evidence="1">
    <location>
        <begin position="20"/>
        <end position="425"/>
    </location>
</feature>
<dbReference type="PIRSF" id="PIRSF029171">
    <property type="entry name" value="Esterase_LipA"/>
    <property type="match status" value="1"/>
</dbReference>
<proteinExistence type="predicted"/>
<gene>
    <name evidence="2" type="ORF">G5V58_04155</name>
</gene>
<dbReference type="InterPro" id="IPR005152">
    <property type="entry name" value="Lipase_secreted"/>
</dbReference>
<dbReference type="KEGG" id="nano:G5V58_04155"/>
<dbReference type="Gene3D" id="3.40.50.1820">
    <property type="entry name" value="alpha/beta hydrolase"/>
    <property type="match status" value="1"/>
</dbReference>
<dbReference type="Gene3D" id="1.10.260.130">
    <property type="match status" value="1"/>
</dbReference>
<dbReference type="AlphaFoldDB" id="A0A6G6WAK7"/>
<feature type="signal peptide" evidence="1">
    <location>
        <begin position="1"/>
        <end position="19"/>
    </location>
</feature>
<sequence length="425" mass="44642">MAVAVALALALPTAAPSQAAVPRPHEDPFYAWSASALQDVPRGTVLRSRPVTVGVPGAGQGVVPGVQLLYRTQDEQGRPSATVTTVLNPTGPVNGGLVAYLSFYDALGDQCSPSYTLQGGDPGASNSQLAVTEAGLVVGLAAQGYAVTVPDFEGTDLHWVAGHESGWSTLDSIRATESYLGMPASQKVGLFGYSGGSIAGEWAAELAPSYAPELNLVGAAVGGLPVHLAHNLKYVNGSASWSGVMPAVLVSLARAFGIKVNKYASRYGKQVMAEVQDQCIGSFNGNYPGLKVQQLVKKKYHRFLKIRPIAKTINKLIMGSTPGTPQTPLFFGVGDHDGTGDDVMIKGDVQGLAKEYCGQGAPVQLKVYQGADHTTAGLQFFPEAMAFLGQRFAGLPFTGNCDQIPPGNSLAPLKLRKKKRHHHAH</sequence>
<evidence type="ECO:0000313" key="2">
    <source>
        <dbReference type="EMBL" id="QIG42070.1"/>
    </source>
</evidence>
<dbReference type="PANTHER" id="PTHR34853:SF1">
    <property type="entry name" value="LIPASE 5"/>
    <property type="match status" value="1"/>
</dbReference>
<dbReference type="RefSeq" id="WP_165229017.1">
    <property type="nucleotide sequence ID" value="NZ_CP049257.1"/>
</dbReference>
<dbReference type="EMBL" id="CP049257">
    <property type="protein sequence ID" value="QIG42070.1"/>
    <property type="molecule type" value="Genomic_DNA"/>
</dbReference>
<evidence type="ECO:0000313" key="3">
    <source>
        <dbReference type="Proteomes" id="UP000502996"/>
    </source>
</evidence>
<dbReference type="Pfam" id="PF03583">
    <property type="entry name" value="LIP"/>
    <property type="match status" value="1"/>
</dbReference>
<organism evidence="2 3">
    <name type="scientific">Nocardioides anomalus</name>
    <dbReference type="NCBI Taxonomy" id="2712223"/>
    <lineage>
        <taxon>Bacteria</taxon>
        <taxon>Bacillati</taxon>
        <taxon>Actinomycetota</taxon>
        <taxon>Actinomycetes</taxon>
        <taxon>Propionibacteriales</taxon>
        <taxon>Nocardioidaceae</taxon>
        <taxon>Nocardioides</taxon>
    </lineage>
</organism>
<protein>
    <submittedName>
        <fullName evidence="2">Lipase</fullName>
    </submittedName>
</protein>
<dbReference type="InterPro" id="IPR029058">
    <property type="entry name" value="AB_hydrolase_fold"/>
</dbReference>
<dbReference type="GO" id="GO:0004806">
    <property type="term" value="F:triacylglycerol lipase activity"/>
    <property type="evidence" value="ECO:0007669"/>
    <property type="project" value="InterPro"/>
</dbReference>
<dbReference type="PANTHER" id="PTHR34853">
    <property type="match status" value="1"/>
</dbReference>
<keyword evidence="1" id="KW-0732">Signal</keyword>
<dbReference type="SUPFAM" id="SSF53474">
    <property type="entry name" value="alpha/beta-Hydrolases"/>
    <property type="match status" value="1"/>
</dbReference>
<dbReference type="GO" id="GO:0016042">
    <property type="term" value="P:lipid catabolic process"/>
    <property type="evidence" value="ECO:0007669"/>
    <property type="project" value="InterPro"/>
</dbReference>
<keyword evidence="3" id="KW-1185">Reference proteome</keyword>
<name>A0A6G6WAK7_9ACTN</name>
<accession>A0A6G6WAK7</accession>